<feature type="non-terminal residue" evidence="4">
    <location>
        <position position="1"/>
    </location>
</feature>
<dbReference type="Proteomes" id="UP000284842">
    <property type="component" value="Unassembled WGS sequence"/>
</dbReference>
<sequence length="599" mass="65063">DPSGEHKCDFVIAVTHSRIPNDIKVARALGALSPKAQESTDISSIHGVDLLLGGHDHIYWISKGISEWNGYDINSPQEGAEDDKGDTLIVKSGTDFQDLSEVILELKDTPAGSVRRKVIQKITGKRHITRQSTPVDASMKSIIDNELGTINAAMAEPILITEVQLDVRSAFIRTQESPIANWIADCIRPAYDEALSKLGYGKTDCVIACCGDFRGDGVYERGLFTLKNLMTVLPYDDPTIVLELDANDLWDALESGLSRWPIHEGRFPALSGMRVTWDSTKPGGSRVLSVWLAEQDPTKPGVLVDKEEVKRTSTRKYLVMVGDYIAQGGDGYAVLKGKKQVITTENGQSKSALIRKFLLGAQYLNKQITEKPAARVAMSDKTTEIVGNFEARLPDMPKFNLENLSKIPSLKSNIPDISSLKVSPNLPSLSTPSLPSVPKLPAWNKPSASSFQIKAPSLSGVSSAVQSKQNLVQNTAQSALDVGMSTLDLGISTVRWVASGLLLAAALAVADTEDMGLLDPYERVRKRHMARLLRTSESVNINLRTNLRTFRAVADSGVNEHAAADAEDAKVDAAEADAKKTLPVIHPVIDGRLKDVARA</sequence>
<dbReference type="GO" id="GO:0016787">
    <property type="term" value="F:hydrolase activity"/>
    <property type="evidence" value="ECO:0007669"/>
    <property type="project" value="UniProtKB-KW"/>
</dbReference>
<dbReference type="SUPFAM" id="SSF56300">
    <property type="entry name" value="Metallo-dependent phosphatases"/>
    <property type="match status" value="1"/>
</dbReference>
<gene>
    <name evidence="4" type="ORF">CVT24_011813</name>
</gene>
<dbReference type="InterPro" id="IPR008334">
    <property type="entry name" value="5'-Nucleotdase_C"/>
</dbReference>
<keyword evidence="5" id="KW-1185">Reference proteome</keyword>
<dbReference type="EMBL" id="NHTK01005082">
    <property type="protein sequence ID" value="PPQ83003.1"/>
    <property type="molecule type" value="Genomic_DNA"/>
</dbReference>
<dbReference type="STRING" id="181874.A0A409WWV2"/>
<dbReference type="OrthoDB" id="10252235at2759"/>
<protein>
    <recommendedName>
        <fullName evidence="3">5'-Nucleotidase C-terminal domain-containing protein</fullName>
    </recommendedName>
</protein>
<proteinExistence type="inferred from homology"/>
<feature type="domain" description="5'-Nucleotidase C-terminal" evidence="3">
    <location>
        <begin position="173"/>
        <end position="336"/>
    </location>
</feature>
<evidence type="ECO:0000259" key="3">
    <source>
        <dbReference type="Pfam" id="PF02872"/>
    </source>
</evidence>
<dbReference type="Pfam" id="PF02872">
    <property type="entry name" value="5_nucleotid_C"/>
    <property type="match status" value="1"/>
</dbReference>
<name>A0A409WWV2_9AGAR</name>
<dbReference type="PANTHER" id="PTHR11575:SF48">
    <property type="entry name" value="5'-NUCLEOTIDASE"/>
    <property type="match status" value="1"/>
</dbReference>
<dbReference type="InParanoid" id="A0A409WWV2"/>
<dbReference type="InterPro" id="IPR006179">
    <property type="entry name" value="5_nucleotidase/apyrase"/>
</dbReference>
<dbReference type="Gene3D" id="3.90.780.10">
    <property type="entry name" value="5'-Nucleotidase, C-terminal domain"/>
    <property type="match status" value="1"/>
</dbReference>
<accession>A0A409WWV2</accession>
<dbReference type="GO" id="GO:0000166">
    <property type="term" value="F:nucleotide binding"/>
    <property type="evidence" value="ECO:0007669"/>
    <property type="project" value="UniProtKB-KW"/>
</dbReference>
<keyword evidence="2" id="KW-0378">Hydrolase</keyword>
<dbReference type="InterPro" id="IPR036907">
    <property type="entry name" value="5'-Nucleotdase_C_sf"/>
</dbReference>
<evidence type="ECO:0000313" key="4">
    <source>
        <dbReference type="EMBL" id="PPQ83003.1"/>
    </source>
</evidence>
<dbReference type="Gene3D" id="3.60.21.10">
    <property type="match status" value="1"/>
</dbReference>
<evidence type="ECO:0000313" key="5">
    <source>
        <dbReference type="Proteomes" id="UP000284842"/>
    </source>
</evidence>
<reference evidence="4 5" key="1">
    <citation type="journal article" date="2018" name="Evol. Lett.">
        <title>Horizontal gene cluster transfer increased hallucinogenic mushroom diversity.</title>
        <authorList>
            <person name="Reynolds H.T."/>
            <person name="Vijayakumar V."/>
            <person name="Gluck-Thaler E."/>
            <person name="Korotkin H.B."/>
            <person name="Matheny P.B."/>
            <person name="Slot J.C."/>
        </authorList>
    </citation>
    <scope>NUCLEOTIDE SEQUENCE [LARGE SCALE GENOMIC DNA]</scope>
    <source>
        <strain evidence="4 5">2629</strain>
    </source>
</reference>
<evidence type="ECO:0000256" key="1">
    <source>
        <dbReference type="ARBA" id="ARBA00006654"/>
    </source>
</evidence>
<keyword evidence="2" id="KW-0547">Nucleotide-binding</keyword>
<dbReference type="SUPFAM" id="SSF55816">
    <property type="entry name" value="5'-nucleotidase (syn. UDP-sugar hydrolase), C-terminal domain"/>
    <property type="match status" value="1"/>
</dbReference>
<dbReference type="PRINTS" id="PR01607">
    <property type="entry name" value="APYRASEFAMLY"/>
</dbReference>
<comment type="caution">
    <text evidence="4">The sequence shown here is derived from an EMBL/GenBank/DDBJ whole genome shotgun (WGS) entry which is preliminary data.</text>
</comment>
<dbReference type="InterPro" id="IPR029052">
    <property type="entry name" value="Metallo-depent_PP-like"/>
</dbReference>
<evidence type="ECO:0000256" key="2">
    <source>
        <dbReference type="RuleBase" id="RU362119"/>
    </source>
</evidence>
<dbReference type="PANTHER" id="PTHR11575">
    <property type="entry name" value="5'-NUCLEOTIDASE-RELATED"/>
    <property type="match status" value="1"/>
</dbReference>
<dbReference type="GO" id="GO:0009166">
    <property type="term" value="P:nucleotide catabolic process"/>
    <property type="evidence" value="ECO:0007669"/>
    <property type="project" value="InterPro"/>
</dbReference>
<dbReference type="AlphaFoldDB" id="A0A409WWV2"/>
<organism evidence="4 5">
    <name type="scientific">Panaeolus cyanescens</name>
    <dbReference type="NCBI Taxonomy" id="181874"/>
    <lineage>
        <taxon>Eukaryota</taxon>
        <taxon>Fungi</taxon>
        <taxon>Dikarya</taxon>
        <taxon>Basidiomycota</taxon>
        <taxon>Agaricomycotina</taxon>
        <taxon>Agaricomycetes</taxon>
        <taxon>Agaricomycetidae</taxon>
        <taxon>Agaricales</taxon>
        <taxon>Agaricineae</taxon>
        <taxon>Galeropsidaceae</taxon>
        <taxon>Panaeolus</taxon>
    </lineage>
</organism>
<comment type="similarity">
    <text evidence="1 2">Belongs to the 5'-nucleotidase family.</text>
</comment>